<keyword evidence="1" id="KW-0472">Membrane</keyword>
<proteinExistence type="predicted"/>
<feature type="transmembrane region" description="Helical" evidence="1">
    <location>
        <begin position="81"/>
        <end position="103"/>
    </location>
</feature>
<dbReference type="EMBL" id="JADJMS010000004">
    <property type="protein sequence ID" value="MBK7413900.1"/>
    <property type="molecule type" value="Genomic_DNA"/>
</dbReference>
<comment type="caution">
    <text evidence="2">The sequence shown here is derived from an EMBL/GenBank/DDBJ whole genome shotgun (WGS) entry which is preliminary data.</text>
</comment>
<evidence type="ECO:0000256" key="1">
    <source>
        <dbReference type="SAM" id="Phobius"/>
    </source>
</evidence>
<dbReference type="AlphaFoldDB" id="A0A935N1R3"/>
<feature type="transmembrane region" description="Helical" evidence="1">
    <location>
        <begin position="44"/>
        <end position="69"/>
    </location>
</feature>
<protein>
    <submittedName>
        <fullName evidence="2">Uncharacterized protein</fullName>
    </submittedName>
</protein>
<keyword evidence="1" id="KW-1133">Transmembrane helix</keyword>
<organism evidence="2 3">
    <name type="scientific">Candidatus Dechloromonas phosphorivorans</name>
    <dbReference type="NCBI Taxonomy" id="2899244"/>
    <lineage>
        <taxon>Bacteria</taxon>
        <taxon>Pseudomonadati</taxon>
        <taxon>Pseudomonadota</taxon>
        <taxon>Betaproteobacteria</taxon>
        <taxon>Rhodocyclales</taxon>
        <taxon>Azonexaceae</taxon>
        <taxon>Dechloromonas</taxon>
    </lineage>
</organism>
<keyword evidence="1" id="KW-0812">Transmembrane</keyword>
<evidence type="ECO:0000313" key="2">
    <source>
        <dbReference type="EMBL" id="MBK7413900.1"/>
    </source>
</evidence>
<evidence type="ECO:0000313" key="3">
    <source>
        <dbReference type="Proteomes" id="UP000739411"/>
    </source>
</evidence>
<gene>
    <name evidence="2" type="ORF">IPJ38_00995</name>
</gene>
<reference evidence="2 3" key="1">
    <citation type="submission" date="2020-10" db="EMBL/GenBank/DDBJ databases">
        <title>Connecting structure to function with the recovery of over 1000 high-quality activated sludge metagenome-assembled genomes encoding full-length rRNA genes using long-read sequencing.</title>
        <authorList>
            <person name="Singleton C.M."/>
            <person name="Petriglieri F."/>
            <person name="Kristensen J.M."/>
            <person name="Kirkegaard R.H."/>
            <person name="Michaelsen T.Y."/>
            <person name="Andersen M.H."/>
            <person name="Karst S.M."/>
            <person name="Dueholm M.S."/>
            <person name="Nielsen P.H."/>
            <person name="Albertsen M."/>
        </authorList>
    </citation>
    <scope>NUCLEOTIDE SEQUENCE [LARGE SCALE GENOMIC DNA]</scope>
    <source>
        <strain evidence="2">EsbW_18-Q3-R4-48_BATAC.463</strain>
    </source>
</reference>
<accession>A0A935N1R3</accession>
<sequence length="152" mass="17122">MPLKPHRKLLLGLKLLNFLKMSDNHSMENPKNISGNASASRLSIANLSVALSFILATLFSTGAILQSAVGLRSRIPVLPSFQIQLIEIITAYWLPTIVVYALIRITGFDSRPNSEWQVSRFNPVWRYLLCLSRLSKAHQQQPMNISPKKYCS</sequence>
<dbReference type="Proteomes" id="UP000739411">
    <property type="component" value="Unassembled WGS sequence"/>
</dbReference>
<name>A0A935N1R3_9RHOO</name>